<gene>
    <name evidence="3" type="ORF">L203_101564</name>
</gene>
<sequence>MPFLRLARAEPHLTDETNKGEKDFFQQHSTYFYIIFGGICALVLIICAYALWRGSQRGFCPSELLCCGRRKQTNDTTRTGGMQKPKQAGSWRKTVYLTDLRRATGAMQKLSPSGITKSEGETDTKRKESANGRMGKESWTRTVSSFGHPASILVSSSPQLQRQGGDAPAAPARGDNPESFYDPRARMNNQAWAPNPYPPSHSYPAPYGPQSQLSLTAPPQSSPVIHTPMPMHPPLPGAPLHISTAVMTNPPQRQSPRVQFFPQPLPARGSPVPSPLSVAPKKNVGCAL</sequence>
<protein>
    <submittedName>
        <fullName evidence="3">Uncharacterized protein</fullName>
    </submittedName>
</protein>
<evidence type="ECO:0000313" key="4">
    <source>
        <dbReference type="Proteomes" id="UP000094043"/>
    </source>
</evidence>
<feature type="region of interest" description="Disordered" evidence="1">
    <location>
        <begin position="156"/>
        <end position="220"/>
    </location>
</feature>
<feature type="transmembrane region" description="Helical" evidence="2">
    <location>
        <begin position="31"/>
        <end position="52"/>
    </location>
</feature>
<accession>A0A1E3IT79</accession>
<dbReference type="Proteomes" id="UP000094043">
    <property type="component" value="Chromosome 2"/>
</dbReference>
<feature type="region of interest" description="Disordered" evidence="1">
    <location>
        <begin position="262"/>
        <end position="288"/>
    </location>
</feature>
<dbReference type="AlphaFoldDB" id="A0A1E3IT79"/>
<reference evidence="3" key="3">
    <citation type="submission" date="2024-01" db="EMBL/GenBank/DDBJ databases">
        <authorList>
            <person name="Coelho M.A."/>
            <person name="David-Palma M."/>
            <person name="Shea T."/>
            <person name="Sun S."/>
            <person name="Cuomo C.A."/>
            <person name="Heitman J."/>
        </authorList>
    </citation>
    <scope>NUCLEOTIDE SEQUENCE</scope>
    <source>
        <strain evidence="3">CBS 7841</strain>
    </source>
</reference>
<dbReference type="EMBL" id="CP143785">
    <property type="protein sequence ID" value="WVN86400.1"/>
    <property type="molecule type" value="Genomic_DNA"/>
</dbReference>
<keyword evidence="2" id="KW-0472">Membrane</keyword>
<dbReference type="KEGG" id="cdep:91085777"/>
<reference evidence="3" key="1">
    <citation type="submission" date="2016-06" db="EMBL/GenBank/DDBJ databases">
        <authorList>
            <person name="Cuomo C."/>
            <person name="Litvintseva A."/>
            <person name="Heitman J."/>
            <person name="Chen Y."/>
            <person name="Sun S."/>
            <person name="Springer D."/>
            <person name="Dromer F."/>
            <person name="Young S."/>
            <person name="Zeng Q."/>
            <person name="Chapman S."/>
            <person name="Gujja S."/>
            <person name="Saif S."/>
            <person name="Birren B."/>
        </authorList>
    </citation>
    <scope>NUCLEOTIDE SEQUENCE</scope>
    <source>
        <strain evidence="3">CBS 7841</strain>
    </source>
</reference>
<evidence type="ECO:0000313" key="3">
    <source>
        <dbReference type="EMBL" id="WVN86400.1"/>
    </source>
</evidence>
<feature type="region of interest" description="Disordered" evidence="1">
    <location>
        <begin position="108"/>
        <end position="139"/>
    </location>
</feature>
<keyword evidence="2" id="KW-0812">Transmembrane</keyword>
<proteinExistence type="predicted"/>
<organism evidence="3 4">
    <name type="scientific">Cryptococcus depauperatus CBS 7841</name>
    <dbReference type="NCBI Taxonomy" id="1295531"/>
    <lineage>
        <taxon>Eukaryota</taxon>
        <taxon>Fungi</taxon>
        <taxon>Dikarya</taxon>
        <taxon>Basidiomycota</taxon>
        <taxon>Agaricomycotina</taxon>
        <taxon>Tremellomycetes</taxon>
        <taxon>Tremellales</taxon>
        <taxon>Cryptococcaceae</taxon>
        <taxon>Cryptococcus</taxon>
    </lineage>
</organism>
<name>A0A1E3IT79_9TREE</name>
<feature type="compositionally biased region" description="Polar residues" evidence="1">
    <location>
        <begin position="210"/>
        <end position="220"/>
    </location>
</feature>
<reference evidence="3" key="2">
    <citation type="journal article" date="2022" name="Elife">
        <title>Obligate sexual reproduction of a homothallic fungus closely related to the Cryptococcus pathogenic species complex.</title>
        <authorList>
            <person name="Passer A.R."/>
            <person name="Clancey S.A."/>
            <person name="Shea T."/>
            <person name="David-Palma M."/>
            <person name="Averette A.F."/>
            <person name="Boekhout T."/>
            <person name="Porcel B.M."/>
            <person name="Nowrousian M."/>
            <person name="Cuomo C.A."/>
            <person name="Sun S."/>
            <person name="Heitman J."/>
            <person name="Coelho M.A."/>
        </authorList>
    </citation>
    <scope>NUCLEOTIDE SEQUENCE</scope>
    <source>
        <strain evidence="3">CBS 7841</strain>
    </source>
</reference>
<dbReference type="OrthoDB" id="10338405at2759"/>
<feature type="compositionally biased region" description="Low complexity" evidence="1">
    <location>
        <begin position="161"/>
        <end position="174"/>
    </location>
</feature>
<evidence type="ECO:0000256" key="1">
    <source>
        <dbReference type="SAM" id="MobiDB-lite"/>
    </source>
</evidence>
<keyword evidence="4" id="KW-1185">Reference proteome</keyword>
<evidence type="ECO:0000256" key="2">
    <source>
        <dbReference type="SAM" id="Phobius"/>
    </source>
</evidence>
<keyword evidence="2" id="KW-1133">Transmembrane helix</keyword>
<dbReference type="GeneID" id="91085777"/>
<dbReference type="RefSeq" id="XP_066067100.1">
    <property type="nucleotide sequence ID" value="XM_066211003.1"/>
</dbReference>
<feature type="compositionally biased region" description="Basic and acidic residues" evidence="1">
    <location>
        <begin position="118"/>
        <end position="139"/>
    </location>
</feature>
<dbReference type="VEuPathDB" id="FungiDB:L203_01072"/>